<protein>
    <submittedName>
        <fullName evidence="6">Soluble lytic murein transglycosylase</fullName>
    </submittedName>
</protein>
<dbReference type="SUPFAM" id="SSF53955">
    <property type="entry name" value="Lysozyme-like"/>
    <property type="match status" value="1"/>
</dbReference>
<dbReference type="SUPFAM" id="SSF48435">
    <property type="entry name" value="Bacterial muramidases"/>
    <property type="match status" value="1"/>
</dbReference>
<dbReference type="STRING" id="1086013.SAMN05421774_106188"/>
<evidence type="ECO:0000256" key="1">
    <source>
        <dbReference type="ARBA" id="ARBA00007734"/>
    </source>
</evidence>
<comment type="similarity">
    <text evidence="2">Belongs to the virb1 family.</text>
</comment>
<dbReference type="AlphaFoldDB" id="A0A1N7PVV6"/>
<accession>A0A1N7PVV6</accession>
<dbReference type="InterPro" id="IPR008258">
    <property type="entry name" value="Transglycosylase_SLT_dom_1"/>
</dbReference>
<name>A0A1N7PVV6_9RHOB</name>
<dbReference type="InterPro" id="IPR023346">
    <property type="entry name" value="Lysozyme-like_dom_sf"/>
</dbReference>
<dbReference type="Gene3D" id="1.10.530.10">
    <property type="match status" value="1"/>
</dbReference>
<dbReference type="PROSITE" id="PS00922">
    <property type="entry name" value="TRANSGLYCOSYLASE"/>
    <property type="match status" value="1"/>
</dbReference>
<sequence>MMRALTFLPALALSVMVTLSPAAAQTDPLRVALDLAGRKDWAAATSAAEPLGPVAVDLVEWQRLRAGEGFLGDYEAFLKRRADWPGLPYLQNRGEVAVARSTTLARILAWFGDRDPATADGLMALVRALREAGQGDRANALLVRMWPTVRLDETEQVVLLAEAGAGLDIQAHRARLDALLWAGRHAEARRMFALVGEDWVKLAEARLALREDRDGVDRLIAAVPKSLEGDAGLAHARFEWRARKGRTEGAAAILMERSRSADLLGRPEAWAGRRATLARALLRQDNPKLAESVAASHHLQSGADRADLEFLAGFIALRHNNDPTRALGHFQALGDIVSTPISVSRSDYWQARALSALGRADEARAAYARAARHQTAYYGLLAAEALGQPLDQALATPPAPPDWRKGAFLNSSVTEAALLLYKAGDAAQARRFLLHLAETQDEAELAAMGAFALEKGDAHLAVLIGKQAAARGIILPGIYYPDPDRTLLPDGLAVDRPLALAIARRESELLPEAVSPAGALGLMQLMPGTAKLMADKLRLPHRPGALTTDPAYNASLGAAYLAHLAEEFGPSIALRAAGYNAGPGRPRAWITQFGDPRQPSTDVVDWVEMVPFTETRTYIMRVVEGVAIYRARQASGQAVSVTALLRGTGG</sequence>
<dbReference type="InterPro" id="IPR000189">
    <property type="entry name" value="Transglyc_AS"/>
</dbReference>
<dbReference type="OrthoDB" id="9815002at2"/>
<dbReference type="PANTHER" id="PTHR37423">
    <property type="entry name" value="SOLUBLE LYTIC MUREIN TRANSGLYCOSYLASE-RELATED"/>
    <property type="match status" value="1"/>
</dbReference>
<dbReference type="GO" id="GO:0008933">
    <property type="term" value="F:peptidoglycan lytic transglycosylase activity"/>
    <property type="evidence" value="ECO:0007669"/>
    <property type="project" value="InterPro"/>
</dbReference>
<evidence type="ECO:0000256" key="2">
    <source>
        <dbReference type="ARBA" id="ARBA00009387"/>
    </source>
</evidence>
<evidence type="ECO:0000313" key="6">
    <source>
        <dbReference type="EMBL" id="SIT14754.1"/>
    </source>
</evidence>
<dbReference type="EMBL" id="FTOT01000006">
    <property type="protein sequence ID" value="SIT14754.1"/>
    <property type="molecule type" value="Genomic_DNA"/>
</dbReference>
<evidence type="ECO:0000313" key="7">
    <source>
        <dbReference type="Proteomes" id="UP000186141"/>
    </source>
</evidence>
<feature type="domain" description="Transglycosylase SLT" evidence="5">
    <location>
        <begin position="494"/>
        <end position="595"/>
    </location>
</feature>
<dbReference type="Gene3D" id="1.25.20.10">
    <property type="entry name" value="Bacterial muramidases"/>
    <property type="match status" value="1"/>
</dbReference>
<dbReference type="InterPro" id="IPR008939">
    <property type="entry name" value="Lytic_TGlycosylase_superhlx_U"/>
</dbReference>
<dbReference type="Proteomes" id="UP000186141">
    <property type="component" value="Unassembled WGS sequence"/>
</dbReference>
<keyword evidence="7" id="KW-1185">Reference proteome</keyword>
<proteinExistence type="inferred from homology"/>
<dbReference type="CDD" id="cd13401">
    <property type="entry name" value="Slt70-like"/>
    <property type="match status" value="1"/>
</dbReference>
<feature type="chain" id="PRO_5012501269" evidence="4">
    <location>
        <begin position="25"/>
        <end position="650"/>
    </location>
</feature>
<reference evidence="6 7" key="1">
    <citation type="submission" date="2017-01" db="EMBL/GenBank/DDBJ databases">
        <authorList>
            <person name="Mah S.A."/>
            <person name="Swanson W.J."/>
            <person name="Moy G.W."/>
            <person name="Vacquier V.D."/>
        </authorList>
    </citation>
    <scope>NUCLEOTIDE SEQUENCE [LARGE SCALE GENOMIC DNA]</scope>
    <source>
        <strain evidence="6 7">DSM 26375</strain>
    </source>
</reference>
<dbReference type="GO" id="GO:0004553">
    <property type="term" value="F:hydrolase activity, hydrolyzing O-glycosyl compounds"/>
    <property type="evidence" value="ECO:0007669"/>
    <property type="project" value="InterPro"/>
</dbReference>
<dbReference type="RefSeq" id="WP_076532748.1">
    <property type="nucleotide sequence ID" value="NZ_BMEH01000006.1"/>
</dbReference>
<evidence type="ECO:0000259" key="5">
    <source>
        <dbReference type="Pfam" id="PF01464"/>
    </source>
</evidence>
<dbReference type="GO" id="GO:0000270">
    <property type="term" value="P:peptidoglycan metabolic process"/>
    <property type="evidence" value="ECO:0007669"/>
    <property type="project" value="InterPro"/>
</dbReference>
<dbReference type="GO" id="GO:0016020">
    <property type="term" value="C:membrane"/>
    <property type="evidence" value="ECO:0007669"/>
    <property type="project" value="InterPro"/>
</dbReference>
<evidence type="ECO:0000256" key="3">
    <source>
        <dbReference type="ARBA" id="ARBA00022729"/>
    </source>
</evidence>
<gene>
    <name evidence="6" type="ORF">SAMN05421774_106188</name>
</gene>
<dbReference type="PANTHER" id="PTHR37423:SF2">
    <property type="entry name" value="MEMBRANE-BOUND LYTIC MUREIN TRANSGLYCOSYLASE C"/>
    <property type="match status" value="1"/>
</dbReference>
<organism evidence="6 7">
    <name type="scientific">Gemmobacter megaterium</name>
    <dbReference type="NCBI Taxonomy" id="1086013"/>
    <lineage>
        <taxon>Bacteria</taxon>
        <taxon>Pseudomonadati</taxon>
        <taxon>Pseudomonadota</taxon>
        <taxon>Alphaproteobacteria</taxon>
        <taxon>Rhodobacterales</taxon>
        <taxon>Paracoccaceae</taxon>
        <taxon>Gemmobacter</taxon>
    </lineage>
</organism>
<feature type="signal peptide" evidence="4">
    <location>
        <begin position="1"/>
        <end position="24"/>
    </location>
</feature>
<dbReference type="Pfam" id="PF01464">
    <property type="entry name" value="SLT"/>
    <property type="match status" value="1"/>
</dbReference>
<keyword evidence="3 4" id="KW-0732">Signal</keyword>
<evidence type="ECO:0000256" key="4">
    <source>
        <dbReference type="SAM" id="SignalP"/>
    </source>
</evidence>
<comment type="similarity">
    <text evidence="1">Belongs to the transglycosylase Slt family.</text>
</comment>
<dbReference type="GO" id="GO:0042597">
    <property type="term" value="C:periplasmic space"/>
    <property type="evidence" value="ECO:0007669"/>
    <property type="project" value="InterPro"/>
</dbReference>